<dbReference type="HAMAP" id="MF_00651">
    <property type="entry name" value="Nuclease_YqgF"/>
    <property type="match status" value="1"/>
</dbReference>
<evidence type="ECO:0000256" key="4">
    <source>
        <dbReference type="ARBA" id="ARBA00022801"/>
    </source>
</evidence>
<evidence type="ECO:0000256" key="2">
    <source>
        <dbReference type="ARBA" id="ARBA00022517"/>
    </source>
</evidence>
<keyword evidence="3 5" id="KW-0540">Nuclease</keyword>
<dbReference type="GO" id="GO:0016788">
    <property type="term" value="F:hydrolase activity, acting on ester bonds"/>
    <property type="evidence" value="ECO:0007669"/>
    <property type="project" value="UniProtKB-UniRule"/>
</dbReference>
<dbReference type="STRING" id="32024.GCA_000788295_00306"/>
<dbReference type="InterPro" id="IPR005227">
    <property type="entry name" value="YqgF"/>
</dbReference>
<keyword evidence="8" id="KW-1185">Reference proteome</keyword>
<name>A0A381DHU9_9BACT</name>
<dbReference type="InterPro" id="IPR037027">
    <property type="entry name" value="YqgF/RNaseH-like_dom_sf"/>
</dbReference>
<evidence type="ECO:0000313" key="7">
    <source>
        <dbReference type="EMBL" id="SUX10128.1"/>
    </source>
</evidence>
<organism evidence="7 8">
    <name type="scientific">Campylobacter sputorum subsp. sputorum</name>
    <dbReference type="NCBI Taxonomy" id="32024"/>
    <lineage>
        <taxon>Bacteria</taxon>
        <taxon>Pseudomonadati</taxon>
        <taxon>Campylobacterota</taxon>
        <taxon>Epsilonproteobacteria</taxon>
        <taxon>Campylobacterales</taxon>
        <taxon>Campylobacteraceae</taxon>
        <taxon>Campylobacter</taxon>
    </lineage>
</organism>
<gene>
    <name evidence="7" type="primary">yqgF</name>
    <name evidence="7" type="ORF">NCTC12475_00365</name>
</gene>
<dbReference type="GO" id="GO:0000967">
    <property type="term" value="P:rRNA 5'-end processing"/>
    <property type="evidence" value="ECO:0007669"/>
    <property type="project" value="UniProtKB-UniRule"/>
</dbReference>
<dbReference type="NCBIfam" id="NF001026">
    <property type="entry name" value="PRK00109.2-2"/>
    <property type="match status" value="1"/>
</dbReference>
<dbReference type="GeneID" id="93090808"/>
<dbReference type="RefSeq" id="WP_089182626.1">
    <property type="nucleotide sequence ID" value="NZ_CP043427.1"/>
</dbReference>
<dbReference type="EC" id="3.1.-.-" evidence="5"/>
<keyword evidence="2 5" id="KW-0690">Ribosome biogenesis</keyword>
<dbReference type="PANTHER" id="PTHR33317">
    <property type="entry name" value="POLYNUCLEOTIDYL TRANSFERASE, RIBONUCLEASE H-LIKE SUPERFAMILY PROTEIN"/>
    <property type="match status" value="1"/>
</dbReference>
<evidence type="ECO:0000256" key="1">
    <source>
        <dbReference type="ARBA" id="ARBA00022490"/>
    </source>
</evidence>
<reference evidence="7 8" key="1">
    <citation type="submission" date="2018-06" db="EMBL/GenBank/DDBJ databases">
        <authorList>
            <consortium name="Pathogen Informatics"/>
            <person name="Doyle S."/>
        </authorList>
    </citation>
    <scope>NUCLEOTIDE SEQUENCE [LARGE SCALE GENOMIC DNA]</scope>
    <source>
        <strain evidence="7 8">NCTC12475</strain>
    </source>
</reference>
<dbReference type="InterPro" id="IPR012337">
    <property type="entry name" value="RNaseH-like_sf"/>
</dbReference>
<comment type="similarity">
    <text evidence="5">Belongs to the YqgF HJR family.</text>
</comment>
<dbReference type="InterPro" id="IPR006641">
    <property type="entry name" value="YqgF/RNaseH-like_dom"/>
</dbReference>
<dbReference type="OrthoDB" id="9796140at2"/>
<dbReference type="Gene3D" id="3.30.420.140">
    <property type="entry name" value="YqgF/RNase H-like domain"/>
    <property type="match status" value="1"/>
</dbReference>
<dbReference type="NCBIfam" id="TIGR00250">
    <property type="entry name" value="RNAse_H_YqgF"/>
    <property type="match status" value="1"/>
</dbReference>
<dbReference type="SMART" id="SM00732">
    <property type="entry name" value="YqgFc"/>
    <property type="match status" value="1"/>
</dbReference>
<dbReference type="PANTHER" id="PTHR33317:SF4">
    <property type="entry name" value="POLYNUCLEOTIDYL TRANSFERASE, RIBONUCLEASE H-LIKE SUPERFAMILY PROTEIN"/>
    <property type="match status" value="1"/>
</dbReference>
<evidence type="ECO:0000256" key="3">
    <source>
        <dbReference type="ARBA" id="ARBA00022722"/>
    </source>
</evidence>
<evidence type="ECO:0000256" key="5">
    <source>
        <dbReference type="HAMAP-Rule" id="MF_00651"/>
    </source>
</evidence>
<evidence type="ECO:0000259" key="6">
    <source>
        <dbReference type="SMART" id="SM00732"/>
    </source>
</evidence>
<accession>A0A381DHU9</accession>
<proteinExistence type="inferred from homology"/>
<sequence>MIVAIDVGLKRIGVAISYENGVVLPLNAVIRKNRNQASKEISQLLQDYKAKKLVVGIPLGGSSEDEMTRRIKHFVNLIYFDGEIIFIDESFSSKEASDFAVINHKKKDGKLDSLSAMIILKRYIEN</sequence>
<dbReference type="GO" id="GO:0004518">
    <property type="term" value="F:nuclease activity"/>
    <property type="evidence" value="ECO:0007669"/>
    <property type="project" value="UniProtKB-KW"/>
</dbReference>
<feature type="domain" description="YqgF/RNase H-like" evidence="6">
    <location>
        <begin position="1"/>
        <end position="96"/>
    </location>
</feature>
<comment type="function">
    <text evidence="5">Could be a nuclease involved in processing of the 5'-end of pre-16S rRNA.</text>
</comment>
<dbReference type="Proteomes" id="UP000254920">
    <property type="component" value="Unassembled WGS sequence"/>
</dbReference>
<dbReference type="AlphaFoldDB" id="A0A381DHU9"/>
<keyword evidence="1 5" id="KW-0963">Cytoplasm</keyword>
<evidence type="ECO:0000313" key="8">
    <source>
        <dbReference type="Proteomes" id="UP000254920"/>
    </source>
</evidence>
<dbReference type="GO" id="GO:0005829">
    <property type="term" value="C:cytosol"/>
    <property type="evidence" value="ECO:0007669"/>
    <property type="project" value="TreeGrafter"/>
</dbReference>
<protein>
    <recommendedName>
        <fullName evidence="5">Putative pre-16S rRNA nuclease</fullName>
        <ecNumber evidence="5">3.1.-.-</ecNumber>
    </recommendedName>
</protein>
<dbReference type="Pfam" id="PF03652">
    <property type="entry name" value="RuvX"/>
    <property type="match status" value="1"/>
</dbReference>
<comment type="subcellular location">
    <subcellularLocation>
        <location evidence="5">Cytoplasm</location>
    </subcellularLocation>
</comment>
<dbReference type="EMBL" id="UFVD01000001">
    <property type="protein sequence ID" value="SUX10128.1"/>
    <property type="molecule type" value="Genomic_DNA"/>
</dbReference>
<dbReference type="CDD" id="cd16964">
    <property type="entry name" value="YqgF"/>
    <property type="match status" value="1"/>
</dbReference>
<keyword evidence="4 5" id="KW-0378">Hydrolase</keyword>
<dbReference type="SUPFAM" id="SSF53098">
    <property type="entry name" value="Ribonuclease H-like"/>
    <property type="match status" value="1"/>
</dbReference>